<dbReference type="Gene3D" id="3.10.180.10">
    <property type="entry name" value="2,3-Dihydroxybiphenyl 1,2-Dioxygenase, domain 1"/>
    <property type="match status" value="1"/>
</dbReference>
<dbReference type="Pfam" id="PF00903">
    <property type="entry name" value="Glyoxalase"/>
    <property type="match status" value="1"/>
</dbReference>
<gene>
    <name evidence="2" type="ORF">B1813_13685</name>
</gene>
<dbReference type="InterPro" id="IPR029068">
    <property type="entry name" value="Glyas_Bleomycin-R_OHBP_Dase"/>
</dbReference>
<dbReference type="PROSITE" id="PS51819">
    <property type="entry name" value="VOC"/>
    <property type="match status" value="1"/>
</dbReference>
<protein>
    <submittedName>
        <fullName evidence="2">Glyoxalase</fullName>
    </submittedName>
</protein>
<dbReference type="AlphaFoldDB" id="A0A1V9A0D0"/>
<name>A0A1V9A0D0_SACPI</name>
<dbReference type="STRING" id="1962155.B1813_13685"/>
<dbReference type="RefSeq" id="WP_081192579.1">
    <property type="nucleotide sequence ID" value="NZ_MWIH01000006.1"/>
</dbReference>
<proteinExistence type="predicted"/>
<keyword evidence="3" id="KW-1185">Reference proteome</keyword>
<dbReference type="SUPFAM" id="SSF54593">
    <property type="entry name" value="Glyoxalase/Bleomycin resistance protein/Dihydroxybiphenyl dioxygenase"/>
    <property type="match status" value="1"/>
</dbReference>
<organism evidence="2 3">
    <name type="scientific">Saccharomonospora piscinae</name>
    <dbReference type="NCBI Taxonomy" id="687388"/>
    <lineage>
        <taxon>Bacteria</taxon>
        <taxon>Bacillati</taxon>
        <taxon>Actinomycetota</taxon>
        <taxon>Actinomycetes</taxon>
        <taxon>Pseudonocardiales</taxon>
        <taxon>Pseudonocardiaceae</taxon>
        <taxon>Saccharomonospora</taxon>
    </lineage>
</organism>
<dbReference type="CDD" id="cd06587">
    <property type="entry name" value="VOC"/>
    <property type="match status" value="1"/>
</dbReference>
<reference evidence="2 3" key="1">
    <citation type="submission" date="2017-02" db="EMBL/GenBank/DDBJ databases">
        <title>Draft genome of Saccharomonospora sp. 154.</title>
        <authorList>
            <person name="Alonso-Carmona G.S."/>
            <person name="De La Haba R."/>
            <person name="Vera-Gargallo B."/>
            <person name="Sandoval-Trujillo A.H."/>
            <person name="Ramirez-Duran N."/>
            <person name="Ventosa A."/>
        </authorList>
    </citation>
    <scope>NUCLEOTIDE SEQUENCE [LARGE SCALE GENOMIC DNA]</scope>
    <source>
        <strain evidence="2 3">LRS4.154</strain>
    </source>
</reference>
<comment type="caution">
    <text evidence="2">The sequence shown here is derived from an EMBL/GenBank/DDBJ whole genome shotgun (WGS) entry which is preliminary data.</text>
</comment>
<dbReference type="Proteomes" id="UP000192591">
    <property type="component" value="Unassembled WGS sequence"/>
</dbReference>
<feature type="domain" description="VOC" evidence="1">
    <location>
        <begin position="3"/>
        <end position="111"/>
    </location>
</feature>
<dbReference type="EMBL" id="MWIH01000006">
    <property type="protein sequence ID" value="OQO90605.1"/>
    <property type="molecule type" value="Genomic_DNA"/>
</dbReference>
<evidence type="ECO:0000313" key="2">
    <source>
        <dbReference type="EMBL" id="OQO90605.1"/>
    </source>
</evidence>
<evidence type="ECO:0000313" key="3">
    <source>
        <dbReference type="Proteomes" id="UP000192591"/>
    </source>
</evidence>
<dbReference type="InterPro" id="IPR004360">
    <property type="entry name" value="Glyas_Fos-R_dOase_dom"/>
</dbReference>
<dbReference type="InterPro" id="IPR037523">
    <property type="entry name" value="VOC_core"/>
</dbReference>
<evidence type="ECO:0000259" key="1">
    <source>
        <dbReference type="PROSITE" id="PS51819"/>
    </source>
</evidence>
<accession>A0A1V9A0D0</accession>
<sequence length="114" mass="12668">MAPMLFAGIAVRDHAAAVPWYEKFFGRPASFEATETESVWGLAEHGWVYVVERPADAGHALLTIMVDDLDATVADVDGRGIKPERRESYDNGARKVLYQDPDGNEISYAWAPRD</sequence>